<accession>A0AA41L1A2</accession>
<dbReference type="EMBL" id="JAHTGR010000017">
    <property type="protein sequence ID" value="MBV6324446.1"/>
    <property type="molecule type" value="Genomic_DNA"/>
</dbReference>
<dbReference type="PANTHER" id="PTHR43265:SF1">
    <property type="entry name" value="ESTERASE ESTD"/>
    <property type="match status" value="1"/>
</dbReference>
<dbReference type="InterPro" id="IPR053145">
    <property type="entry name" value="AB_hydrolase_Est10"/>
</dbReference>
<proteinExistence type="predicted"/>
<keyword evidence="6" id="KW-1185">Reference proteome</keyword>
<dbReference type="Proteomes" id="UP001155901">
    <property type="component" value="Unassembled WGS sequence"/>
</dbReference>
<feature type="compositionally biased region" description="Basic and acidic residues" evidence="1">
    <location>
        <begin position="432"/>
        <end position="442"/>
    </location>
</feature>
<sequence>MKFSQGGSMKSAIFVEKLLFGFAILLLSLTSTAFAAEHRQFSVAQTERTEAITGQIDWPGGKLDRWHGPVVAFVSSGNPNDRDGWLVRAMETVWADRLPLKELSNALVSEGVAVIRFDNPGVLRPQLKCRETILKAGLSADVVRHRCLDARILAGFTVEKYQRSIEAVLMHVQRVMPAARDRLVLFGFSEGLVHAASIADRGFVRLRGLVSIGSPAEPLESLTRWQAVDRMMETLSEFDLNADGIVSNSEIQEGYGRGIGNVMGIEGWFSKTGYWNAENRDVLKAELEAVYAVFRRETDTGTEAGKLEWTSQKNGVLIPDMTDALWHLHFYGQVASAEVMHRLGIPGLFMWGGKDKQVSVPRQVKLVDELNQQGGSIRYLRFPDRHHLLSLRRDLDWVEPGFMPVIAKEVRTFLEHCLSTNTGTQPQVPKVSDTHSERKNVDLYKPIAGPR</sequence>
<dbReference type="PROSITE" id="PS50222">
    <property type="entry name" value="EF_HAND_2"/>
    <property type="match status" value="1"/>
</dbReference>
<evidence type="ECO:0000313" key="3">
    <source>
        <dbReference type="EMBL" id="MBV6324446.1"/>
    </source>
</evidence>
<dbReference type="GO" id="GO:0005509">
    <property type="term" value="F:calcium ion binding"/>
    <property type="evidence" value="ECO:0007669"/>
    <property type="project" value="InterPro"/>
</dbReference>
<dbReference type="InterPro" id="IPR018247">
    <property type="entry name" value="EF_Hand_1_Ca_BS"/>
</dbReference>
<feature type="domain" description="EF-hand" evidence="2">
    <location>
        <begin position="226"/>
        <end position="261"/>
    </location>
</feature>
<dbReference type="RefSeq" id="WP_217945370.1">
    <property type="nucleotide sequence ID" value="NZ_JAHTGR010000017.1"/>
</dbReference>
<comment type="caution">
    <text evidence="3">The sequence shown here is derived from an EMBL/GenBank/DDBJ whole genome shotgun (WGS) entry which is preliminary data.</text>
</comment>
<dbReference type="Proteomes" id="UP001162889">
    <property type="component" value="Unassembled WGS sequence"/>
</dbReference>
<reference evidence="3" key="1">
    <citation type="submission" date="2021-07" db="EMBL/GenBank/DDBJ databases">
        <title>Characterization of violacein-producing bacteria and related species.</title>
        <authorList>
            <person name="Wilson H.S."/>
            <person name="De Leon M.E."/>
        </authorList>
    </citation>
    <scope>NUCLEOTIDE SEQUENCE</scope>
    <source>
        <strain evidence="3">HSC-15S17</strain>
    </source>
</reference>
<organism evidence="3 5">
    <name type="scientific">Duganella violaceipulchra</name>
    <dbReference type="NCBI Taxonomy" id="2849652"/>
    <lineage>
        <taxon>Bacteria</taxon>
        <taxon>Pseudomonadati</taxon>
        <taxon>Pseudomonadota</taxon>
        <taxon>Betaproteobacteria</taxon>
        <taxon>Burkholderiales</taxon>
        <taxon>Oxalobacteraceae</taxon>
        <taxon>Telluria group</taxon>
        <taxon>Duganella</taxon>
    </lineage>
</organism>
<evidence type="ECO:0000313" key="4">
    <source>
        <dbReference type="EMBL" id="MCP2012050.1"/>
    </source>
</evidence>
<name>A0AA41L1A2_9BURK</name>
<evidence type="ECO:0000313" key="6">
    <source>
        <dbReference type="Proteomes" id="UP001162889"/>
    </source>
</evidence>
<evidence type="ECO:0000313" key="5">
    <source>
        <dbReference type="Proteomes" id="UP001155901"/>
    </source>
</evidence>
<evidence type="ECO:0000256" key="1">
    <source>
        <dbReference type="SAM" id="MobiDB-lite"/>
    </source>
</evidence>
<gene>
    <name evidence="3" type="ORF">KVP70_26270</name>
    <name evidence="4" type="ORF">L1274_005804</name>
</gene>
<feature type="region of interest" description="Disordered" evidence="1">
    <location>
        <begin position="424"/>
        <end position="451"/>
    </location>
</feature>
<dbReference type="PROSITE" id="PS00018">
    <property type="entry name" value="EF_HAND_1"/>
    <property type="match status" value="1"/>
</dbReference>
<protein>
    <submittedName>
        <fullName evidence="4">Pimeloyl-ACP methyl ester carboxylesterase</fullName>
    </submittedName>
</protein>
<dbReference type="InterPro" id="IPR002048">
    <property type="entry name" value="EF_hand_dom"/>
</dbReference>
<evidence type="ECO:0000259" key="2">
    <source>
        <dbReference type="PROSITE" id="PS50222"/>
    </source>
</evidence>
<dbReference type="PANTHER" id="PTHR43265">
    <property type="entry name" value="ESTERASE ESTD"/>
    <property type="match status" value="1"/>
</dbReference>
<dbReference type="EMBL" id="JALJZU010000014">
    <property type="protein sequence ID" value="MCP2012050.1"/>
    <property type="molecule type" value="Genomic_DNA"/>
</dbReference>
<dbReference type="GO" id="GO:0052689">
    <property type="term" value="F:carboxylic ester hydrolase activity"/>
    <property type="evidence" value="ECO:0007669"/>
    <property type="project" value="TreeGrafter"/>
</dbReference>
<reference evidence="4" key="2">
    <citation type="submission" date="2022-03" db="EMBL/GenBank/DDBJ databases">
        <title>Genome Encyclopedia of Bacteria and Archaea VI: Functional Genomics of Type Strains.</title>
        <authorList>
            <person name="Whitman W."/>
        </authorList>
    </citation>
    <scope>NUCLEOTIDE SEQUENCE</scope>
    <source>
        <strain evidence="4">HSC-15S17</strain>
    </source>
</reference>
<dbReference type="AlphaFoldDB" id="A0AA41L1A2"/>